<feature type="transmembrane region" description="Helical" evidence="2">
    <location>
        <begin position="616"/>
        <end position="636"/>
    </location>
</feature>
<gene>
    <name evidence="3" type="ORF">RDB_LOCUS53762</name>
</gene>
<feature type="transmembrane region" description="Helical" evidence="2">
    <location>
        <begin position="384"/>
        <end position="407"/>
    </location>
</feature>
<accession>A0A8H3AGC0</accession>
<keyword evidence="2" id="KW-1133">Transmembrane helix</keyword>
<evidence type="ECO:0000256" key="1">
    <source>
        <dbReference type="SAM" id="MobiDB-lite"/>
    </source>
</evidence>
<sequence length="1265" mass="143462">MSAKELTARFESQTGSEMESAQKNKGGEYVSHSSRHKLGVPPGLLNSVSTPTKTSPEKSMDHLLPGSLPLRWPGHSPDDDVEMRSLASTTETSTEYTRKPVVAETMSGLRTPGPLPPSQPARFLPHMASGDSTQLATLESIQSCEETALRDKHSRPSVVSRPVTDKLLDSVVEVPDSLVGNEDETQTKNHKTIPISKLFGRDATPLHLPELDAWLSQLPHSQFTYPKAAHSNSAPKAFPPMDLLKEKKLEDLVHNSPPPPIWRDWNSIGSTLVNLALSIMGSSAISTFYSLAGLYNAVQIFALILNTIAGNSSGRWRTLFLGTIPNILALNFGGKLLQSISFLGVLTMVSGGMLFWFQRLTARWLPNATPEGLLSRDPARGTHATPLVSFVLTVLYLPLSTISVHAITWSSDFWPVENPFISYNGTEMPDVQPIGPSSVYHGPLDFCWTTTMRKDEVNYAPVAVTLGILTLVFMTFWFPIRLRKTIRSSLPAVEVYDSLGQRRSEEEIEHEYRRLLERDKSPFNFLYNEYRREWGSFKALYLGGKLTSLLIVAIISPDSCLMLKISNNRVSRNTLEITRQSFLLAVMIAFLLVQSLANPFVDPISNASEWTSRMNFVLTSLLGLLVALDIPGQVFWNGWALYAVYIITYGLTVYFTVINWSLTRRIDFSIDIFSPRLDISPESQHLQHRIWKESLSTLLLASPQCQMPTSQRLVFAEGIEVASQNPVPPYLLDFSLSPAERHIENLKILREIGGPAYEEAVNESRIHYKLITGLRQKILQHMVGPDAFWFPKGNTGTSCPNAADYFGNAWCLPFPLTVIIRYDISGGLTTITNITDIQEFVRQNETRIVEKQKKLRIALRCLDGVIVQWPYTHTELIGNRFRWIGGKRYHACRTTDYHEAKFCIRRRGSLQWKNTNLASGFDVSLEYSKKLVFDGSLIGLNVGLQLTPQLARFLLLNKATLESRMLGHTNVLRDYRTYILNEVESKFRTLSYGFLTNLYASPMDPASVARLLAQNELDARVTSLAVGYEHAFQTMDERMRYVRRGPVEAWWFLLWDDFWKRNKSTVKGLKTHYLDFDPQYSTSIAYRPLPRPTLEAFFRQRGLWSASVNWYGNWWWLHSGFINKAIHVHIGEYSSFDLEEVDARSRVAPSRLRKEHSGSVGANSSSGLRVGTNHNDSVMRARRAYRWETLMEDNSIEASTRGLSVLRDHRWHFWHEEKKNIEEYQVSWRGKLSLWFGLSPIRRLHWRTGGLSVDATLAKHPSQTR</sequence>
<dbReference type="Proteomes" id="UP000663840">
    <property type="component" value="Unassembled WGS sequence"/>
</dbReference>
<feature type="compositionally biased region" description="Polar residues" evidence="1">
    <location>
        <begin position="10"/>
        <end position="19"/>
    </location>
</feature>
<protein>
    <submittedName>
        <fullName evidence="3">Uncharacterized protein</fullName>
    </submittedName>
</protein>
<proteinExistence type="predicted"/>
<keyword evidence="2" id="KW-0472">Membrane</keyword>
<comment type="caution">
    <text evidence="3">The sequence shown here is derived from an EMBL/GenBank/DDBJ whole genome shotgun (WGS) entry which is preliminary data.</text>
</comment>
<evidence type="ECO:0000256" key="2">
    <source>
        <dbReference type="SAM" id="Phobius"/>
    </source>
</evidence>
<dbReference type="AlphaFoldDB" id="A0A8H3AGC0"/>
<evidence type="ECO:0000313" key="4">
    <source>
        <dbReference type="Proteomes" id="UP000663840"/>
    </source>
</evidence>
<feature type="transmembrane region" description="Helical" evidence="2">
    <location>
        <begin position="642"/>
        <end position="662"/>
    </location>
</feature>
<feature type="transmembrane region" description="Helical" evidence="2">
    <location>
        <begin position="459"/>
        <end position="480"/>
    </location>
</feature>
<keyword evidence="2" id="KW-0812">Transmembrane</keyword>
<feature type="region of interest" description="Disordered" evidence="1">
    <location>
        <begin position="1149"/>
        <end position="1173"/>
    </location>
</feature>
<evidence type="ECO:0000313" key="3">
    <source>
        <dbReference type="EMBL" id="CAE6420308.1"/>
    </source>
</evidence>
<organism evidence="3 4">
    <name type="scientific">Rhizoctonia solani</name>
    <dbReference type="NCBI Taxonomy" id="456999"/>
    <lineage>
        <taxon>Eukaryota</taxon>
        <taxon>Fungi</taxon>
        <taxon>Dikarya</taxon>
        <taxon>Basidiomycota</taxon>
        <taxon>Agaricomycotina</taxon>
        <taxon>Agaricomycetes</taxon>
        <taxon>Cantharellales</taxon>
        <taxon>Ceratobasidiaceae</taxon>
        <taxon>Rhizoctonia</taxon>
    </lineage>
</organism>
<feature type="region of interest" description="Disordered" evidence="1">
    <location>
        <begin position="1"/>
        <end position="64"/>
    </location>
</feature>
<feature type="compositionally biased region" description="Polar residues" evidence="1">
    <location>
        <begin position="1160"/>
        <end position="1173"/>
    </location>
</feature>
<name>A0A8H3AGC0_9AGAM</name>
<feature type="transmembrane region" description="Helical" evidence="2">
    <location>
        <begin position="288"/>
        <end position="309"/>
    </location>
</feature>
<reference evidence="3" key="1">
    <citation type="submission" date="2021-01" db="EMBL/GenBank/DDBJ databases">
        <authorList>
            <person name="Kaushik A."/>
        </authorList>
    </citation>
    <scope>NUCLEOTIDE SEQUENCE</scope>
    <source>
        <strain evidence="3">AG1-1A</strain>
    </source>
</reference>
<feature type="transmembrane region" description="Helical" evidence="2">
    <location>
        <begin position="577"/>
        <end position="596"/>
    </location>
</feature>
<feature type="transmembrane region" description="Helical" evidence="2">
    <location>
        <begin position="340"/>
        <end position="357"/>
    </location>
</feature>
<dbReference type="EMBL" id="CAJMWR010001255">
    <property type="protein sequence ID" value="CAE6420308.1"/>
    <property type="molecule type" value="Genomic_DNA"/>
</dbReference>